<evidence type="ECO:0000313" key="9">
    <source>
        <dbReference type="EMBL" id="KAF7997538.1"/>
    </source>
</evidence>
<protein>
    <recommendedName>
        <fullName evidence="3">Vacuolar protein sorting-associated protein 52 homolog</fullName>
    </recommendedName>
</protein>
<evidence type="ECO:0000259" key="8">
    <source>
        <dbReference type="Pfam" id="PF20655"/>
    </source>
</evidence>
<name>A0A834Y5K3_APHGI</name>
<feature type="domain" description="Vps52 C-terminal" evidence="8">
    <location>
        <begin position="245"/>
        <end position="553"/>
    </location>
</feature>
<comment type="similarity">
    <text evidence="2">Belongs to the VPS52 family.</text>
</comment>
<dbReference type="OrthoDB" id="19482at2759"/>
<dbReference type="GO" id="GO:0006896">
    <property type="term" value="P:Golgi to vacuole transport"/>
    <property type="evidence" value="ECO:0007669"/>
    <property type="project" value="TreeGrafter"/>
</dbReference>
<organism evidence="9 10">
    <name type="scientific">Aphidius gifuensis</name>
    <name type="common">Parasitoid wasp</name>
    <dbReference type="NCBI Taxonomy" id="684658"/>
    <lineage>
        <taxon>Eukaryota</taxon>
        <taxon>Metazoa</taxon>
        <taxon>Ecdysozoa</taxon>
        <taxon>Arthropoda</taxon>
        <taxon>Hexapoda</taxon>
        <taxon>Insecta</taxon>
        <taxon>Pterygota</taxon>
        <taxon>Neoptera</taxon>
        <taxon>Endopterygota</taxon>
        <taxon>Hymenoptera</taxon>
        <taxon>Apocrita</taxon>
        <taxon>Ichneumonoidea</taxon>
        <taxon>Braconidae</taxon>
        <taxon>Aphidiinae</taxon>
        <taxon>Aphidius</taxon>
    </lineage>
</organism>
<gene>
    <name evidence="9" type="ORF">HCN44_006109</name>
</gene>
<keyword evidence="6" id="KW-0333">Golgi apparatus</keyword>
<evidence type="ECO:0000256" key="4">
    <source>
        <dbReference type="ARBA" id="ARBA00022448"/>
    </source>
</evidence>
<dbReference type="InterPro" id="IPR007258">
    <property type="entry name" value="Vps52"/>
</dbReference>
<evidence type="ECO:0000256" key="6">
    <source>
        <dbReference type="ARBA" id="ARBA00023034"/>
    </source>
</evidence>
<evidence type="ECO:0000256" key="3">
    <source>
        <dbReference type="ARBA" id="ARBA00017083"/>
    </source>
</evidence>
<evidence type="ECO:0000259" key="7">
    <source>
        <dbReference type="Pfam" id="PF04129"/>
    </source>
</evidence>
<dbReference type="InterPro" id="IPR048361">
    <property type="entry name" value="Vps52_C"/>
</dbReference>
<dbReference type="AlphaFoldDB" id="A0A834Y5K3"/>
<comment type="caution">
    <text evidence="9">The sequence shown here is derived from an EMBL/GenBank/DDBJ whole genome shotgun (WGS) entry which is preliminary data.</text>
</comment>
<evidence type="ECO:0000256" key="1">
    <source>
        <dbReference type="ARBA" id="ARBA00004601"/>
    </source>
</evidence>
<keyword evidence="4" id="KW-0813">Transport</keyword>
<evidence type="ECO:0000313" key="10">
    <source>
        <dbReference type="Proteomes" id="UP000639338"/>
    </source>
</evidence>
<reference evidence="9 10" key="1">
    <citation type="submission" date="2020-08" db="EMBL/GenBank/DDBJ databases">
        <title>Aphidius gifuensis genome sequencing and assembly.</title>
        <authorList>
            <person name="Du Z."/>
        </authorList>
    </citation>
    <scope>NUCLEOTIDE SEQUENCE [LARGE SCALE GENOMIC DNA]</scope>
    <source>
        <strain evidence="9">YNYX2018</strain>
        <tissue evidence="9">Adults</tissue>
    </source>
</reference>
<comment type="subcellular location">
    <subcellularLocation>
        <location evidence="1">Golgi apparatus</location>
        <location evidence="1">trans-Golgi network</location>
    </subcellularLocation>
</comment>
<evidence type="ECO:0000256" key="2">
    <source>
        <dbReference type="ARBA" id="ARBA00008180"/>
    </source>
</evidence>
<dbReference type="GO" id="GO:0019905">
    <property type="term" value="F:syntaxin binding"/>
    <property type="evidence" value="ECO:0007669"/>
    <property type="project" value="TreeGrafter"/>
</dbReference>
<dbReference type="Proteomes" id="UP000639338">
    <property type="component" value="Unassembled WGS sequence"/>
</dbReference>
<dbReference type="GO" id="GO:0042147">
    <property type="term" value="P:retrograde transport, endosome to Golgi"/>
    <property type="evidence" value="ECO:0007669"/>
    <property type="project" value="TreeGrafter"/>
</dbReference>
<dbReference type="Pfam" id="PF20655">
    <property type="entry name" value="Vps52_C"/>
    <property type="match status" value="1"/>
</dbReference>
<dbReference type="PANTHER" id="PTHR14190:SF7">
    <property type="entry name" value="VACUOLAR PROTEIN SORTING-ASSOCIATED PROTEIN 52 HOMOLOG"/>
    <property type="match status" value="1"/>
</dbReference>
<dbReference type="GO" id="GO:0005829">
    <property type="term" value="C:cytosol"/>
    <property type="evidence" value="ECO:0007669"/>
    <property type="project" value="GOC"/>
</dbReference>
<dbReference type="GO" id="GO:0007041">
    <property type="term" value="P:lysosomal transport"/>
    <property type="evidence" value="ECO:0007669"/>
    <property type="project" value="TreeGrafter"/>
</dbReference>
<dbReference type="PANTHER" id="PTHR14190">
    <property type="entry name" value="SUPPRESSOR OF ACTIN MUTATIONS 2/VACUOLAR PROTEIN SORTING 52"/>
    <property type="match status" value="1"/>
</dbReference>
<feature type="domain" description="Vps52 coiled-coil" evidence="7">
    <location>
        <begin position="56"/>
        <end position="228"/>
    </location>
</feature>
<dbReference type="GO" id="GO:0000938">
    <property type="term" value="C:GARP complex"/>
    <property type="evidence" value="ECO:0007669"/>
    <property type="project" value="TreeGrafter"/>
</dbReference>
<accession>A0A834Y5K3</accession>
<sequence>MEPSWNFSEDNEKTVLFHNLKDDVVKDILETGTDLRQYSKQIETELKKVETKSIQDHIKESQNIASLHNQIAACDNILENMELMLVGFQSDLGSISTEILNLQKRSVSMSQQLSNRHAIQVPLNQFIDDMSVSEALIMGIIETPVIEKDFMTYLMTLNYKINFLKEQSFKDATSCIDIKEIVEKLKIKSINKIRTYLLEQIFKFRKPMTNYQVPQNNMLKYKFFFEFILGNERNVAEEICNEYINTMSKIYLSYFKSYSTRLMKLQYEERPSKDDLMGVEDMGGGRGLFHKTSLKNKGTVFSIGKRGDILNSQLQEPIIVPHAASKVRYYYEALFRSKQYALVDNACREYLFLSEFYKVNGTQALDIFNQVMGSTLNLMHKNVQLFVDDCYDTIALFLCLHLVMRYQMICHKRAVPALDKYWDNLTEIIWPRFLHVFSMNIQSVKECDPIKFHKETGPHYITRRYAEFSAAMIEVSEGFPCERATLLLAELRDAVQCFLLRMAAIFPLRTQQLVFLINNYDLVLGVLMERTKDNSKEAESFREQLNARSSEYVEEILSPYFGGIIQLVKESENLEKKLTDDTKKNEVKAMDLVQSFTNNWRRYLDAINNEILGSFPNLVLGATLVQRAMTHFVQYYHRLHKILPANARMQLTNIHHIMIEIKKYKTNY</sequence>
<dbReference type="GO" id="GO:0015031">
    <property type="term" value="P:protein transport"/>
    <property type="evidence" value="ECO:0007669"/>
    <property type="project" value="UniProtKB-KW"/>
</dbReference>
<dbReference type="EMBL" id="JACMRX010000001">
    <property type="protein sequence ID" value="KAF7997538.1"/>
    <property type="molecule type" value="Genomic_DNA"/>
</dbReference>
<dbReference type="InterPro" id="IPR048319">
    <property type="entry name" value="Vps52_CC"/>
</dbReference>
<evidence type="ECO:0000256" key="5">
    <source>
        <dbReference type="ARBA" id="ARBA00022927"/>
    </source>
</evidence>
<dbReference type="GO" id="GO:0032456">
    <property type="term" value="P:endocytic recycling"/>
    <property type="evidence" value="ECO:0007669"/>
    <property type="project" value="TreeGrafter"/>
</dbReference>
<dbReference type="Pfam" id="PF04129">
    <property type="entry name" value="Vps52_CC"/>
    <property type="match status" value="1"/>
</dbReference>
<keyword evidence="5" id="KW-0653">Protein transport</keyword>
<keyword evidence="10" id="KW-1185">Reference proteome</keyword>
<proteinExistence type="inferred from homology"/>